<dbReference type="EMBL" id="LXQA010966887">
    <property type="protein sequence ID" value="MCI79135.1"/>
    <property type="molecule type" value="Genomic_DNA"/>
</dbReference>
<reference evidence="1 2" key="1">
    <citation type="journal article" date="2018" name="Front. Plant Sci.">
        <title>Red Clover (Trifolium pratense) and Zigzag Clover (T. medium) - A Picture of Genomic Similarities and Differences.</title>
        <authorList>
            <person name="Dluhosova J."/>
            <person name="Istvanek J."/>
            <person name="Nedelnik J."/>
            <person name="Repkova J."/>
        </authorList>
    </citation>
    <scope>NUCLEOTIDE SEQUENCE [LARGE SCALE GENOMIC DNA]</scope>
    <source>
        <strain evidence="2">cv. 10/8</strain>
        <tissue evidence="1">Leaf</tissue>
    </source>
</reference>
<evidence type="ECO:0000313" key="2">
    <source>
        <dbReference type="Proteomes" id="UP000265520"/>
    </source>
</evidence>
<proteinExistence type="predicted"/>
<accession>A0A392UWQ5</accession>
<feature type="non-terminal residue" evidence="1">
    <location>
        <position position="1"/>
    </location>
</feature>
<organism evidence="1 2">
    <name type="scientific">Trifolium medium</name>
    <dbReference type="NCBI Taxonomy" id="97028"/>
    <lineage>
        <taxon>Eukaryota</taxon>
        <taxon>Viridiplantae</taxon>
        <taxon>Streptophyta</taxon>
        <taxon>Embryophyta</taxon>
        <taxon>Tracheophyta</taxon>
        <taxon>Spermatophyta</taxon>
        <taxon>Magnoliopsida</taxon>
        <taxon>eudicotyledons</taxon>
        <taxon>Gunneridae</taxon>
        <taxon>Pentapetalae</taxon>
        <taxon>rosids</taxon>
        <taxon>fabids</taxon>
        <taxon>Fabales</taxon>
        <taxon>Fabaceae</taxon>
        <taxon>Papilionoideae</taxon>
        <taxon>50 kb inversion clade</taxon>
        <taxon>NPAAA clade</taxon>
        <taxon>Hologalegina</taxon>
        <taxon>IRL clade</taxon>
        <taxon>Trifolieae</taxon>
        <taxon>Trifolium</taxon>
    </lineage>
</organism>
<dbReference type="Proteomes" id="UP000265520">
    <property type="component" value="Unassembled WGS sequence"/>
</dbReference>
<sequence length="56" mass="6511">TEIEIEQRGDGTNERFMVPFGECNGRQWHRLKSTVRDNGGDLHYDLKTEKCSVVEE</sequence>
<protein>
    <submittedName>
        <fullName evidence="1">Uncharacterized protein</fullName>
    </submittedName>
</protein>
<gene>
    <name evidence="1" type="ORF">A2U01_0100406</name>
</gene>
<keyword evidence="2" id="KW-1185">Reference proteome</keyword>
<evidence type="ECO:0000313" key="1">
    <source>
        <dbReference type="EMBL" id="MCI79135.1"/>
    </source>
</evidence>
<dbReference type="AlphaFoldDB" id="A0A392UWQ5"/>
<comment type="caution">
    <text evidence="1">The sequence shown here is derived from an EMBL/GenBank/DDBJ whole genome shotgun (WGS) entry which is preliminary data.</text>
</comment>
<name>A0A392UWQ5_9FABA</name>